<dbReference type="Proteomes" id="UP000486903">
    <property type="component" value="Unassembled WGS sequence"/>
</dbReference>
<sequence length="975" mass="116461">MNSELDYKKIIDLIDFKFCIPSYQRGYRWDDNNIIKFIEDIYDDKASLIKKILANNSLNKKLEKVKEDFKNDIEYCIQPLIVKKENETWNIIDGQQRLTTIFIMIAVLNSYETDISGEFKLSISYKSRAMSKEFLEFLLKMTKINDSTSIWEKFKEAKGEIEKNIDFDYMENAFHTIDKCFKNYLKQNKIEENKESFSCLLFILLYFCKFIWYPIDSDDKDEREQFAKINMGKIELTDAELIKAEFMNPNNYCDENINQVKIRQTIISESWYAIETELHKPDFWAFIPHENQYEENDKYKTRIDILFHFVLLENWIEKNKDKGIDEYINENGMKFNEEHFLFYEIKKWIDEEEKNKNLNKNEIIEACWERIVDIFQNLKELYEDDGRELEWKINNSNNNSRKKYTNEQGLYNLIGFLIYSYNSQKDNKKFITGKENNVDKSITKALKIYYEIHNILKEERCNRINIIKQKINNLVFSINVNREKESIQSIIKKMEYEGLYGDKIAIVLLLYNIILVNKSTGIGNRYNFLQHAKENWSKEHIFPQVAKEFINDKNERKEVLKVLIKGVRNKVIVIKSSPLLNYINYKYDKVYSPIDGLKNKGIIELNEKIVDDFLKEKNEVDVQSGNIENMYRMEYAKSLYLIKKSQEILEMYDILEENQVCFDENLLRDKMGKSNNDNKMNYIFKYKDVIIDYDKDILISNLLESEINKADHKIYIYLINKKMKDFFEMLSAKMGIIKNEKYERINIKIEEYYEYILNIEIENSDLFKQNKSEKAGQIIEEIKQIIKEVYDDKIKEITIYDIDIKNKIYKLIVEYKDLDEIKKVIDSDKFPELKISNTIDEIIKKMDNNNSNSKFLDLVIKISSDTIKKKIDDFFKYEYLELLNDNSMGNMTLLDAKTNGDSKIGNKPYNIKKERIYSKMKKGVFIPLSTMLVFTDLYTKSMGIKIHWLPESRVEYLNDMVNTICDFFGEKVNKR</sequence>
<evidence type="ECO:0000313" key="2">
    <source>
        <dbReference type="EMBL" id="NFV25080.1"/>
    </source>
</evidence>
<dbReference type="Pfam" id="PF03235">
    <property type="entry name" value="GmrSD_N"/>
    <property type="match status" value="1"/>
</dbReference>
<feature type="domain" description="GmrSD restriction endonucleases N-terminal" evidence="1">
    <location>
        <begin position="10"/>
        <end position="247"/>
    </location>
</feature>
<gene>
    <name evidence="2" type="ORF">FDG31_02680</name>
</gene>
<protein>
    <submittedName>
        <fullName evidence="2">DUF262 domain-containing protein</fullName>
    </submittedName>
</protein>
<accession>A0A6B4JKH4</accession>
<organism evidence="2 3">
    <name type="scientific">Clostridium botulinum</name>
    <dbReference type="NCBI Taxonomy" id="1491"/>
    <lineage>
        <taxon>Bacteria</taxon>
        <taxon>Bacillati</taxon>
        <taxon>Bacillota</taxon>
        <taxon>Clostridia</taxon>
        <taxon>Eubacteriales</taxon>
        <taxon>Clostridiaceae</taxon>
        <taxon>Clostridium</taxon>
    </lineage>
</organism>
<evidence type="ECO:0000313" key="3">
    <source>
        <dbReference type="Proteomes" id="UP000486903"/>
    </source>
</evidence>
<proteinExistence type="predicted"/>
<dbReference type="RefSeq" id="WP_003372553.1">
    <property type="nucleotide sequence ID" value="NZ_JACBBA010000001.1"/>
</dbReference>
<dbReference type="PANTHER" id="PTHR35149:SF1">
    <property type="entry name" value="DUF5655 DOMAIN-CONTAINING PROTEIN"/>
    <property type="match status" value="1"/>
</dbReference>
<reference evidence="2 3" key="1">
    <citation type="submission" date="2019-04" db="EMBL/GenBank/DDBJ databases">
        <title>Genome sequencing of Clostridium botulinum Groups I-IV and Clostridium butyricum.</title>
        <authorList>
            <person name="Brunt J."/>
            <person name="Van Vliet A.H.M."/>
            <person name="Stringer S.C."/>
            <person name="Carter A.T."/>
            <person name="Peck M.W."/>
        </authorList>
    </citation>
    <scope>NUCLEOTIDE SEQUENCE [LARGE SCALE GENOMIC DNA]</scope>
    <source>
        <strain evidence="2 3">BL81</strain>
    </source>
</reference>
<name>A0A6B4JKH4_CLOBO</name>
<comment type="caution">
    <text evidence="2">The sequence shown here is derived from an EMBL/GenBank/DDBJ whole genome shotgun (WGS) entry which is preliminary data.</text>
</comment>
<dbReference type="EMBL" id="SXFB01000001">
    <property type="protein sequence ID" value="NFV25080.1"/>
    <property type="molecule type" value="Genomic_DNA"/>
</dbReference>
<dbReference type="AlphaFoldDB" id="A0A6B4JKH4"/>
<evidence type="ECO:0000259" key="1">
    <source>
        <dbReference type="Pfam" id="PF03235"/>
    </source>
</evidence>
<dbReference type="InterPro" id="IPR004919">
    <property type="entry name" value="GmrSD_N"/>
</dbReference>
<dbReference type="PANTHER" id="PTHR35149">
    <property type="entry name" value="SLL5132 PROTEIN"/>
    <property type="match status" value="1"/>
</dbReference>